<gene>
    <name evidence="1" type="ORF">Sjap_009425</name>
</gene>
<keyword evidence="2" id="KW-1185">Reference proteome</keyword>
<dbReference type="Proteomes" id="UP001417504">
    <property type="component" value="Unassembled WGS sequence"/>
</dbReference>
<sequence length="50" mass="5670">MESSPTSLDFQSIKQSTNVFSPPLSNPKYTSPNVCIHMVVYETQFFLSEI</sequence>
<organism evidence="1 2">
    <name type="scientific">Stephania japonica</name>
    <dbReference type="NCBI Taxonomy" id="461633"/>
    <lineage>
        <taxon>Eukaryota</taxon>
        <taxon>Viridiplantae</taxon>
        <taxon>Streptophyta</taxon>
        <taxon>Embryophyta</taxon>
        <taxon>Tracheophyta</taxon>
        <taxon>Spermatophyta</taxon>
        <taxon>Magnoliopsida</taxon>
        <taxon>Ranunculales</taxon>
        <taxon>Menispermaceae</taxon>
        <taxon>Menispermoideae</taxon>
        <taxon>Cissampelideae</taxon>
        <taxon>Stephania</taxon>
    </lineage>
</organism>
<name>A0AAP0JRC5_9MAGN</name>
<evidence type="ECO:0000313" key="2">
    <source>
        <dbReference type="Proteomes" id="UP001417504"/>
    </source>
</evidence>
<reference evidence="1 2" key="1">
    <citation type="submission" date="2024-01" db="EMBL/GenBank/DDBJ databases">
        <title>Genome assemblies of Stephania.</title>
        <authorList>
            <person name="Yang L."/>
        </authorList>
    </citation>
    <scope>NUCLEOTIDE SEQUENCE [LARGE SCALE GENOMIC DNA]</scope>
    <source>
        <strain evidence="1">QJT</strain>
        <tissue evidence="1">Leaf</tissue>
    </source>
</reference>
<accession>A0AAP0JRC5</accession>
<comment type="caution">
    <text evidence="1">The sequence shown here is derived from an EMBL/GenBank/DDBJ whole genome shotgun (WGS) entry which is preliminary data.</text>
</comment>
<evidence type="ECO:0000313" key="1">
    <source>
        <dbReference type="EMBL" id="KAK9138831.1"/>
    </source>
</evidence>
<dbReference type="EMBL" id="JBBNAE010000003">
    <property type="protein sequence ID" value="KAK9138831.1"/>
    <property type="molecule type" value="Genomic_DNA"/>
</dbReference>
<protein>
    <submittedName>
        <fullName evidence="1">Uncharacterized protein</fullName>
    </submittedName>
</protein>
<proteinExistence type="predicted"/>
<dbReference type="AlphaFoldDB" id="A0AAP0JRC5"/>